<reference evidence="3" key="1">
    <citation type="journal article" date="2019" name="Int. J. Syst. Evol. Microbiol.">
        <title>The Global Catalogue of Microorganisms (GCM) 10K type strain sequencing project: providing services to taxonomists for standard genome sequencing and annotation.</title>
        <authorList>
            <consortium name="The Broad Institute Genomics Platform"/>
            <consortium name="The Broad Institute Genome Sequencing Center for Infectious Disease"/>
            <person name="Wu L."/>
            <person name="Ma J."/>
        </authorList>
    </citation>
    <scope>NUCLEOTIDE SEQUENCE [LARGE SCALE GENOMIC DNA]</scope>
    <source>
        <strain evidence="3">S1</strain>
    </source>
</reference>
<evidence type="ECO:0000313" key="2">
    <source>
        <dbReference type="EMBL" id="MFD1427418.1"/>
    </source>
</evidence>
<keyword evidence="3" id="KW-1185">Reference proteome</keyword>
<evidence type="ECO:0000256" key="1">
    <source>
        <dbReference type="SAM" id="MobiDB-lite"/>
    </source>
</evidence>
<name>A0ABW4CBY2_9BACL</name>
<sequence length="316" mass="37217">MPFPQPDKIPTPHGHPWFTLEEAAEHLPISAYKIQDLVLAEKIESLELDGIFWIHAEELERIRQQPEILSDSFHLLEEEKDRHPETVVEMIRDLQVETENAPPSEHEESPSFKMDTSDIREVIPVKKETHDHPDKNPWRSAFQKVTEQLRKLKPLSQQKWKEWMQRFFQMIEEKRRKEVQEEEKNRQVSVKLGFMTGRNELFCDFCEINDHFYPGAIFADVYVDGALKWMMCPNCLHYCRQQANGSMEKNIRARFNQLAFRLEQEARRARNLATSEDFQVPQMHEWEAWETASLAMQEVASSQPPHPDDSPSGHDS</sequence>
<dbReference type="EMBL" id="JBHTNU010000009">
    <property type="protein sequence ID" value="MFD1427418.1"/>
    <property type="molecule type" value="Genomic_DNA"/>
</dbReference>
<dbReference type="Proteomes" id="UP001597282">
    <property type="component" value="Unassembled WGS sequence"/>
</dbReference>
<accession>A0ABW4CBY2</accession>
<gene>
    <name evidence="2" type="ORF">ACFQ4Y_10830</name>
</gene>
<feature type="region of interest" description="Disordered" evidence="1">
    <location>
        <begin position="297"/>
        <end position="316"/>
    </location>
</feature>
<protein>
    <recommendedName>
        <fullName evidence="4">Helix-turn-helix domain-containing protein</fullName>
    </recommendedName>
</protein>
<dbReference type="RefSeq" id="WP_380165417.1">
    <property type="nucleotide sequence ID" value="NZ_JBHTNU010000009.1"/>
</dbReference>
<proteinExistence type="predicted"/>
<evidence type="ECO:0008006" key="4">
    <source>
        <dbReference type="Google" id="ProtNLM"/>
    </source>
</evidence>
<evidence type="ECO:0000313" key="3">
    <source>
        <dbReference type="Proteomes" id="UP001597282"/>
    </source>
</evidence>
<feature type="compositionally biased region" description="Basic and acidic residues" evidence="1">
    <location>
        <begin position="306"/>
        <end position="316"/>
    </location>
</feature>
<comment type="caution">
    <text evidence="2">The sequence shown here is derived from an EMBL/GenBank/DDBJ whole genome shotgun (WGS) entry which is preliminary data.</text>
</comment>
<organism evidence="2 3">
    <name type="scientific">Kroppenstedtia sanguinis</name>
    <dbReference type="NCBI Taxonomy" id="1380684"/>
    <lineage>
        <taxon>Bacteria</taxon>
        <taxon>Bacillati</taxon>
        <taxon>Bacillota</taxon>
        <taxon>Bacilli</taxon>
        <taxon>Bacillales</taxon>
        <taxon>Thermoactinomycetaceae</taxon>
        <taxon>Kroppenstedtia</taxon>
    </lineage>
</organism>